<gene>
    <name evidence="2" type="ORF">CCAP1982_LOCUS20011</name>
</gene>
<evidence type="ECO:0000313" key="2">
    <source>
        <dbReference type="EMBL" id="CAD7011900.1"/>
    </source>
</evidence>
<reference evidence="2" key="1">
    <citation type="submission" date="2020-11" db="EMBL/GenBank/DDBJ databases">
        <authorList>
            <person name="Whitehead M."/>
        </authorList>
    </citation>
    <scope>NUCLEOTIDE SEQUENCE</scope>
    <source>
        <strain evidence="2">EGII</strain>
    </source>
</reference>
<dbReference type="AlphaFoldDB" id="A0A811V991"/>
<proteinExistence type="predicted"/>
<comment type="caution">
    <text evidence="2">The sequence shown here is derived from an EMBL/GenBank/DDBJ whole genome shotgun (WGS) entry which is preliminary data.</text>
</comment>
<dbReference type="EMBL" id="CAJHJT010000056">
    <property type="protein sequence ID" value="CAD7011900.1"/>
    <property type="molecule type" value="Genomic_DNA"/>
</dbReference>
<keyword evidence="3" id="KW-1185">Reference proteome</keyword>
<accession>A0A811V991</accession>
<organism evidence="2 3">
    <name type="scientific">Ceratitis capitata</name>
    <name type="common">Mediterranean fruit fly</name>
    <name type="synonym">Tephritis capitata</name>
    <dbReference type="NCBI Taxonomy" id="7213"/>
    <lineage>
        <taxon>Eukaryota</taxon>
        <taxon>Metazoa</taxon>
        <taxon>Ecdysozoa</taxon>
        <taxon>Arthropoda</taxon>
        <taxon>Hexapoda</taxon>
        <taxon>Insecta</taxon>
        <taxon>Pterygota</taxon>
        <taxon>Neoptera</taxon>
        <taxon>Endopterygota</taxon>
        <taxon>Diptera</taxon>
        <taxon>Brachycera</taxon>
        <taxon>Muscomorpha</taxon>
        <taxon>Tephritoidea</taxon>
        <taxon>Tephritidae</taxon>
        <taxon>Ceratitis</taxon>
        <taxon>Ceratitis</taxon>
    </lineage>
</organism>
<sequence>MADGSHAARSTQHICSPSSLQLKEMHEQTLPPTLFCCELGLCSMHAEKGKQERGNGSTTSAALLICAFRSLFRLCISEKRRPASRKVPATPLSRRKFVVQFQIPKFNKGDATATAAVESVYAKSKRFCLYSEFPVFSGRVVPRSAVALEYFISPSGPINVAKIIHQQTITDINFATATTMPYNGASNGSGGGGGGGGGGISDGPQNKKIRTGVQQPGEADAHLHARFARNLFQIVSPQILIVVPSSRNFLANGVC</sequence>
<evidence type="ECO:0000313" key="3">
    <source>
        <dbReference type="Proteomes" id="UP000606786"/>
    </source>
</evidence>
<dbReference type="Proteomes" id="UP000606786">
    <property type="component" value="Unassembled WGS sequence"/>
</dbReference>
<feature type="region of interest" description="Disordered" evidence="1">
    <location>
        <begin position="185"/>
        <end position="214"/>
    </location>
</feature>
<name>A0A811V991_CERCA</name>
<protein>
    <submittedName>
        <fullName evidence="2">(Mediterranean fruit fly) hypothetical protein</fullName>
    </submittedName>
</protein>
<evidence type="ECO:0000256" key="1">
    <source>
        <dbReference type="SAM" id="MobiDB-lite"/>
    </source>
</evidence>
<feature type="compositionally biased region" description="Gly residues" evidence="1">
    <location>
        <begin position="187"/>
        <end position="201"/>
    </location>
</feature>